<dbReference type="Proteomes" id="UP001160142">
    <property type="component" value="Unassembled WGS sequence"/>
</dbReference>
<accession>A0ABT6KR68</accession>
<dbReference type="RefSeq" id="WP_322134752.1">
    <property type="nucleotide sequence ID" value="NZ_CP085036.1"/>
</dbReference>
<proteinExistence type="predicted"/>
<gene>
    <name evidence="2" type="ORF">M2152_002657</name>
</gene>
<feature type="compositionally biased region" description="Basic and acidic residues" evidence="1">
    <location>
        <begin position="93"/>
        <end position="103"/>
    </location>
</feature>
<keyword evidence="3" id="KW-1185">Reference proteome</keyword>
<sequence>MTHNNTTQRPGFWLRAIEYRKYQLAREERRALRDRFAEKSRDGISDEDYATTMATLEKMARNLGWDGEDVPRRGFAPFGPGPRGRRGFGGHPHHGDHPCGPDA</sequence>
<name>A0ABT6KR68_9MICO</name>
<comment type="caution">
    <text evidence="2">The sequence shown here is derived from an EMBL/GenBank/DDBJ whole genome shotgun (WGS) entry which is preliminary data.</text>
</comment>
<feature type="compositionally biased region" description="Basic residues" evidence="1">
    <location>
        <begin position="83"/>
        <end position="92"/>
    </location>
</feature>
<evidence type="ECO:0000313" key="2">
    <source>
        <dbReference type="EMBL" id="MDH6182475.1"/>
    </source>
</evidence>
<organism evidence="2 3">
    <name type="scientific">Antiquaquibacter oligotrophicus</name>
    <dbReference type="NCBI Taxonomy" id="2880260"/>
    <lineage>
        <taxon>Bacteria</taxon>
        <taxon>Bacillati</taxon>
        <taxon>Actinomycetota</taxon>
        <taxon>Actinomycetes</taxon>
        <taxon>Micrococcales</taxon>
        <taxon>Microbacteriaceae</taxon>
        <taxon>Antiquaquibacter</taxon>
    </lineage>
</organism>
<protein>
    <submittedName>
        <fullName evidence="2">Uncharacterized membrane protein YcgQ (UPF0703/DUF1980 family)</fullName>
    </submittedName>
</protein>
<evidence type="ECO:0000256" key="1">
    <source>
        <dbReference type="SAM" id="MobiDB-lite"/>
    </source>
</evidence>
<dbReference type="EMBL" id="JARXVQ010000001">
    <property type="protein sequence ID" value="MDH6182475.1"/>
    <property type="molecule type" value="Genomic_DNA"/>
</dbReference>
<evidence type="ECO:0000313" key="3">
    <source>
        <dbReference type="Proteomes" id="UP001160142"/>
    </source>
</evidence>
<reference evidence="2 3" key="1">
    <citation type="submission" date="2023-04" db="EMBL/GenBank/DDBJ databases">
        <title>Genome Encyclopedia of Bacteria and Archaea VI: Functional Genomics of Type Strains.</title>
        <authorList>
            <person name="Whitman W."/>
        </authorList>
    </citation>
    <scope>NUCLEOTIDE SEQUENCE [LARGE SCALE GENOMIC DNA]</scope>
    <source>
        <strain evidence="2 3">SG_E_30_P1</strain>
    </source>
</reference>
<feature type="region of interest" description="Disordered" evidence="1">
    <location>
        <begin position="65"/>
        <end position="103"/>
    </location>
</feature>